<dbReference type="InterPro" id="IPR026555">
    <property type="entry name" value="NSL3/Tex30"/>
</dbReference>
<dbReference type="Proteomes" id="UP000290189">
    <property type="component" value="Unassembled WGS sequence"/>
</dbReference>
<geneLocation type="mitochondrion" evidence="2"/>
<dbReference type="Gene3D" id="3.40.50.1820">
    <property type="entry name" value="alpha/beta hydrolase"/>
    <property type="match status" value="1"/>
</dbReference>
<dbReference type="InterPro" id="IPR046879">
    <property type="entry name" value="KANL3/Tex30_Abhydrolase"/>
</dbReference>
<evidence type="ECO:0000259" key="1">
    <source>
        <dbReference type="Pfam" id="PF20408"/>
    </source>
</evidence>
<dbReference type="PANTHER" id="PTHR13136">
    <property type="entry name" value="TESTIS DEVELOPMENT PROTEIN PRTD"/>
    <property type="match status" value="1"/>
</dbReference>
<name>A0A3P3XYU9_PLABS</name>
<organism evidence="2 3">
    <name type="scientific">Plasmodiophora brassicae</name>
    <name type="common">Clubroot disease agent</name>
    <dbReference type="NCBI Taxonomy" id="37360"/>
    <lineage>
        <taxon>Eukaryota</taxon>
        <taxon>Sar</taxon>
        <taxon>Rhizaria</taxon>
        <taxon>Endomyxa</taxon>
        <taxon>Phytomyxea</taxon>
        <taxon>Plasmodiophorida</taxon>
        <taxon>Plasmodiophoridae</taxon>
        <taxon>Plasmodiophora</taxon>
    </lineage>
</organism>
<dbReference type="SUPFAM" id="SSF53474">
    <property type="entry name" value="alpha/beta-Hydrolases"/>
    <property type="match status" value="1"/>
</dbReference>
<accession>A0A3P3XYU9</accession>
<evidence type="ECO:0000313" key="3">
    <source>
        <dbReference type="Proteomes" id="UP000290189"/>
    </source>
</evidence>
<keyword evidence="2" id="KW-0496">Mitochondrion</keyword>
<sequence length="224" mass="24980">MPKILPLNIRQPYRYVVSERSPLFLFSHGVNGGIDHPDCLKWMGLLSKLGRVEGFNYWFARSGFPVRPPAAAALVDQQVREFNTWRERFPKRPIIMVGKSMGSRVACMASLQVDTLGVVCLSFPLVAGATGMSRDGELRATKVPVLFIQGTQDKLCPLNALQRIMTEVRNETELHVMESANHSLRVGRRFDQVVSDQLALNAIAKWVKKLLQPTTGLGRAAHDA</sequence>
<gene>
    <name evidence="2" type="ORF">PLBR_LOCUS274</name>
</gene>
<evidence type="ECO:0000313" key="2">
    <source>
        <dbReference type="EMBL" id="SPQ93059.1"/>
    </source>
</evidence>
<feature type="domain" description="KANL3/Tex30 alpha/beta hydrolase-like" evidence="1">
    <location>
        <begin position="23"/>
        <end position="199"/>
    </location>
</feature>
<proteinExistence type="predicted"/>
<dbReference type="EMBL" id="OVEO01000001">
    <property type="protein sequence ID" value="SPQ93059.1"/>
    <property type="molecule type" value="Genomic_DNA"/>
</dbReference>
<protein>
    <recommendedName>
        <fullName evidence="1">KANL3/Tex30 alpha/beta hydrolase-like domain-containing protein</fullName>
    </recommendedName>
</protein>
<dbReference type="PANTHER" id="PTHR13136:SF11">
    <property type="entry name" value="TESTIS-EXPRESSED PROTEIN 30"/>
    <property type="match status" value="1"/>
</dbReference>
<dbReference type="Pfam" id="PF20408">
    <property type="entry name" value="Abhydrolase_11"/>
    <property type="match status" value="1"/>
</dbReference>
<reference evidence="2 3" key="1">
    <citation type="submission" date="2018-03" db="EMBL/GenBank/DDBJ databases">
        <authorList>
            <person name="Fogelqvist J."/>
        </authorList>
    </citation>
    <scope>NUCLEOTIDE SEQUENCE [LARGE SCALE GENOMIC DNA]</scope>
</reference>
<dbReference type="InterPro" id="IPR029058">
    <property type="entry name" value="AB_hydrolase_fold"/>
</dbReference>
<dbReference type="AlphaFoldDB" id="A0A3P3XYU9"/>